<protein>
    <recommendedName>
        <fullName evidence="2">Non-homologous end joining protein Ku</fullName>
    </recommendedName>
</protein>
<gene>
    <name evidence="2" type="primary">ku</name>
    <name evidence="4" type="ORF">SAMN05660461_3965</name>
</gene>
<dbReference type="GO" id="GO:0003690">
    <property type="term" value="F:double-stranded DNA binding"/>
    <property type="evidence" value="ECO:0007669"/>
    <property type="project" value="UniProtKB-UniRule"/>
</dbReference>
<keyword evidence="5" id="KW-1185">Reference proteome</keyword>
<dbReference type="STRING" id="393003.SAMN05660461_3965"/>
<dbReference type="SMART" id="SM00559">
    <property type="entry name" value="Ku78"/>
    <property type="match status" value="1"/>
</dbReference>
<keyword evidence="2" id="KW-0233">DNA recombination</keyword>
<dbReference type="CDD" id="cd00789">
    <property type="entry name" value="KU_like"/>
    <property type="match status" value="1"/>
</dbReference>
<evidence type="ECO:0000259" key="3">
    <source>
        <dbReference type="SMART" id="SM00559"/>
    </source>
</evidence>
<dbReference type="EMBL" id="FUZZ01000003">
    <property type="protein sequence ID" value="SKD08014.1"/>
    <property type="molecule type" value="Genomic_DNA"/>
</dbReference>
<evidence type="ECO:0000256" key="2">
    <source>
        <dbReference type="HAMAP-Rule" id="MF_01875"/>
    </source>
</evidence>
<dbReference type="AlphaFoldDB" id="A0A1T5P5F6"/>
<dbReference type="PANTHER" id="PTHR41251">
    <property type="entry name" value="NON-HOMOLOGOUS END JOINING PROTEIN KU"/>
    <property type="match status" value="1"/>
</dbReference>
<dbReference type="Gene3D" id="2.40.290.10">
    <property type="match status" value="1"/>
</dbReference>
<dbReference type="InterPro" id="IPR009187">
    <property type="entry name" value="Prok_Ku"/>
</dbReference>
<comment type="subunit">
    <text evidence="2">Homodimer. Interacts with LigD.</text>
</comment>
<name>A0A1T5P5F6_9BACT</name>
<keyword evidence="2" id="KW-0234">DNA repair</keyword>
<dbReference type="HAMAP" id="MF_01875">
    <property type="entry name" value="Prokaryotic_Ku"/>
    <property type="match status" value="1"/>
</dbReference>
<feature type="domain" description="Ku" evidence="3">
    <location>
        <begin position="52"/>
        <end position="180"/>
    </location>
</feature>
<dbReference type="PIRSF" id="PIRSF006493">
    <property type="entry name" value="Prok_Ku"/>
    <property type="match status" value="1"/>
</dbReference>
<sequence length="262" mass="29906">MRAIWSGSIGFGLVNIPVKLFSATQDSRLDLDMLDSKNGAHIKYQRINENTGKEVPWEQIVKGYLYKDEYVILEDEDFEAASPKKSKIIEIESFVEETEIDDIYFENPYFIEPAKGGEKAYALLQQTLEKTGKAGISRFVLRTQEHLAVIRPRENYLLLQQLRFAEEIRPSGDLTLPTHIKLAKKELDMAIELVKQYTTEFDISQYKDEYKAELLKIIKAKAGGKKTVVKKMRVVHTKSDNLFDQLKASLGGKPTATKKRAS</sequence>
<keyword evidence="2" id="KW-0227">DNA damage</keyword>
<evidence type="ECO:0000313" key="4">
    <source>
        <dbReference type="EMBL" id="SKD08014.1"/>
    </source>
</evidence>
<organism evidence="4 5">
    <name type="scientific">Chitinophaga ginsengisegetis</name>
    <dbReference type="NCBI Taxonomy" id="393003"/>
    <lineage>
        <taxon>Bacteria</taxon>
        <taxon>Pseudomonadati</taxon>
        <taxon>Bacteroidota</taxon>
        <taxon>Chitinophagia</taxon>
        <taxon>Chitinophagales</taxon>
        <taxon>Chitinophagaceae</taxon>
        <taxon>Chitinophaga</taxon>
    </lineage>
</organism>
<dbReference type="Proteomes" id="UP000190166">
    <property type="component" value="Unassembled WGS sequence"/>
</dbReference>
<dbReference type="RefSeq" id="WP_079471242.1">
    <property type="nucleotide sequence ID" value="NZ_FUZZ01000003.1"/>
</dbReference>
<dbReference type="GO" id="GO:0006310">
    <property type="term" value="P:DNA recombination"/>
    <property type="evidence" value="ECO:0007669"/>
    <property type="project" value="UniProtKB-KW"/>
</dbReference>
<proteinExistence type="inferred from homology"/>
<keyword evidence="1 2" id="KW-0238">DNA-binding</keyword>
<dbReference type="PANTHER" id="PTHR41251:SF1">
    <property type="entry name" value="NON-HOMOLOGOUS END JOINING PROTEIN KU"/>
    <property type="match status" value="1"/>
</dbReference>
<dbReference type="NCBIfam" id="TIGR02772">
    <property type="entry name" value="Ku_bact"/>
    <property type="match status" value="1"/>
</dbReference>
<comment type="similarity">
    <text evidence="2">Belongs to the prokaryotic Ku family.</text>
</comment>
<dbReference type="Pfam" id="PF02735">
    <property type="entry name" value="Ku"/>
    <property type="match status" value="1"/>
</dbReference>
<reference evidence="4 5" key="1">
    <citation type="submission" date="2017-02" db="EMBL/GenBank/DDBJ databases">
        <authorList>
            <person name="Peterson S.W."/>
        </authorList>
    </citation>
    <scope>NUCLEOTIDE SEQUENCE [LARGE SCALE GENOMIC DNA]</scope>
    <source>
        <strain evidence="4 5">DSM 18108</strain>
    </source>
</reference>
<comment type="function">
    <text evidence="2">With LigD forms a non-homologous end joining (NHEJ) DNA repair enzyme, which repairs dsDNA breaks with reduced fidelity. Binds linear dsDNA with 5'- and 3'- overhangs but not closed circular dsDNA nor ssDNA. Recruits and stimulates the ligase activity of LigD.</text>
</comment>
<accession>A0A1T5P5F6</accession>
<dbReference type="InterPro" id="IPR006164">
    <property type="entry name" value="DNA_bd_Ku70/Ku80"/>
</dbReference>
<dbReference type="SUPFAM" id="SSF100939">
    <property type="entry name" value="SPOC domain-like"/>
    <property type="match status" value="1"/>
</dbReference>
<evidence type="ECO:0000256" key="1">
    <source>
        <dbReference type="ARBA" id="ARBA00023125"/>
    </source>
</evidence>
<dbReference type="InterPro" id="IPR016194">
    <property type="entry name" value="SPOC-like_C_dom_sf"/>
</dbReference>
<evidence type="ECO:0000313" key="5">
    <source>
        <dbReference type="Proteomes" id="UP000190166"/>
    </source>
</evidence>
<dbReference type="GO" id="GO:0006303">
    <property type="term" value="P:double-strand break repair via nonhomologous end joining"/>
    <property type="evidence" value="ECO:0007669"/>
    <property type="project" value="UniProtKB-UniRule"/>
</dbReference>